<name>A0ACB9SN67_HOLOL</name>
<proteinExistence type="predicted"/>
<dbReference type="EMBL" id="CM043022">
    <property type="protein sequence ID" value="KAI4456563.1"/>
    <property type="molecule type" value="Genomic_DNA"/>
</dbReference>
<sequence length="320" mass="36916">MLPEYVVRFIKWKGGPMYIPVLYGEKVKTDRKLKCLIFSHGLGSYRSMYSTINAELASRGYIVAAVEHRDQSACHTFYYSSEENAKNDEKTHIEYRTIKFGKGHFEERYKQVHMRAEECSKILDFLINLNKGIIPQNIMNNVPSSLENNFKLEDLVDRLDIDSITMSGHSFGGATALLTLSQRPELKQGVILDPWMFPIKNDNLNDKITQPLIFINTQTFHIATNVAIMQKFMSQDKNTEMYTILHTTHENQGDPIFWSGSWLNLFMKKIKAINGLRINNSLILKFLQEQTADDINIDDCIRVLEEESDNYTSGLTKPWT</sequence>
<comment type="caution">
    <text evidence="1">The sequence shown here is derived from an EMBL/GenBank/DDBJ whole genome shotgun (WGS) entry which is preliminary data.</text>
</comment>
<keyword evidence="2" id="KW-1185">Reference proteome</keyword>
<reference evidence="1" key="1">
    <citation type="submission" date="2022-04" db="EMBL/GenBank/DDBJ databases">
        <title>Chromosome-scale genome assembly of Holotrichia oblita Faldermann.</title>
        <authorList>
            <person name="Rongchong L."/>
        </authorList>
    </citation>
    <scope>NUCLEOTIDE SEQUENCE</scope>
    <source>
        <strain evidence="1">81SQS9</strain>
    </source>
</reference>
<protein>
    <submittedName>
        <fullName evidence="1">Platelet-activating factor acetylhydrolase</fullName>
    </submittedName>
</protein>
<organism evidence="1 2">
    <name type="scientific">Holotrichia oblita</name>
    <name type="common">Chafer beetle</name>
    <dbReference type="NCBI Taxonomy" id="644536"/>
    <lineage>
        <taxon>Eukaryota</taxon>
        <taxon>Metazoa</taxon>
        <taxon>Ecdysozoa</taxon>
        <taxon>Arthropoda</taxon>
        <taxon>Hexapoda</taxon>
        <taxon>Insecta</taxon>
        <taxon>Pterygota</taxon>
        <taxon>Neoptera</taxon>
        <taxon>Endopterygota</taxon>
        <taxon>Coleoptera</taxon>
        <taxon>Polyphaga</taxon>
        <taxon>Scarabaeiformia</taxon>
        <taxon>Scarabaeidae</taxon>
        <taxon>Melolonthinae</taxon>
        <taxon>Holotrichia</taxon>
    </lineage>
</organism>
<evidence type="ECO:0000313" key="2">
    <source>
        <dbReference type="Proteomes" id="UP001056778"/>
    </source>
</evidence>
<gene>
    <name evidence="1" type="ORF">MML48_8g00007061</name>
</gene>
<dbReference type="Proteomes" id="UP001056778">
    <property type="component" value="Chromosome 8"/>
</dbReference>
<accession>A0ACB9SN67</accession>
<evidence type="ECO:0000313" key="1">
    <source>
        <dbReference type="EMBL" id="KAI4456563.1"/>
    </source>
</evidence>